<gene>
    <name evidence="2" type="ORF">HMPREF1177_00222</name>
</gene>
<dbReference type="EMBL" id="AZGQ01000001">
    <property type="protein sequence ID" value="ETA84570.1"/>
    <property type="molecule type" value="Genomic_DNA"/>
</dbReference>
<dbReference type="HOGENOM" id="CLU_021082_2_1_4"/>
<evidence type="ECO:0000313" key="2">
    <source>
        <dbReference type="EMBL" id="ETA84570.1"/>
    </source>
</evidence>
<dbReference type="PANTHER" id="PTHR37292">
    <property type="entry name" value="VNG6097C"/>
    <property type="match status" value="1"/>
</dbReference>
<dbReference type="PATRIC" id="fig|1073362.3.peg.246"/>
<dbReference type="Pfam" id="PF03235">
    <property type="entry name" value="GmrSD_N"/>
    <property type="match status" value="1"/>
</dbReference>
<feature type="domain" description="GmrSD restriction endonucleases N-terminal" evidence="1">
    <location>
        <begin position="8"/>
        <end position="218"/>
    </location>
</feature>
<evidence type="ECO:0000313" key="3">
    <source>
        <dbReference type="Proteomes" id="UP000018554"/>
    </source>
</evidence>
<dbReference type="InterPro" id="IPR004919">
    <property type="entry name" value="GmrSD_N"/>
</dbReference>
<reference evidence="2 3" key="1">
    <citation type="submission" date="2013-11" db="EMBL/GenBank/DDBJ databases">
        <title>The Genome Sequence of Eikenella corrodens CC92I.</title>
        <authorList>
            <consortium name="The Broad Institute Genomics Platform"/>
            <person name="Earl A."/>
            <person name="Allen-Vercoe E."/>
            <person name="Daigneault M."/>
            <person name="Young S.K."/>
            <person name="Zeng Q."/>
            <person name="Gargeya S."/>
            <person name="Fitzgerald M."/>
            <person name="Abouelleil A."/>
            <person name="Alvarado L."/>
            <person name="Chapman S.B."/>
            <person name="Gainer-Dewar J."/>
            <person name="Goldberg J."/>
            <person name="Griggs A."/>
            <person name="Gujja S."/>
            <person name="Hansen M."/>
            <person name="Howarth C."/>
            <person name="Imamovic A."/>
            <person name="Ireland A."/>
            <person name="Larimer J."/>
            <person name="McCowan C."/>
            <person name="Murphy C."/>
            <person name="Pearson M."/>
            <person name="Poon T.W."/>
            <person name="Priest M."/>
            <person name="Roberts A."/>
            <person name="Saif S."/>
            <person name="Shea T."/>
            <person name="Sykes S."/>
            <person name="Wortman J."/>
            <person name="Nusbaum C."/>
            <person name="Birren B."/>
        </authorList>
    </citation>
    <scope>NUCLEOTIDE SEQUENCE [LARGE SCALE GENOMIC DNA]</scope>
    <source>
        <strain evidence="2 3">CC92I</strain>
    </source>
</reference>
<evidence type="ECO:0000259" key="1">
    <source>
        <dbReference type="Pfam" id="PF03235"/>
    </source>
</evidence>
<sequence length="525" mass="61693">MSESLTIRKIIDRVSSGDIRIPAFQREYVWTPDQVAFLLDSLFKGFPIGTVFLWKTDERLKIERKLGRYSLPEPKKDYPVNYVLDGQQRLTSLFSVFQTELEPTEQTKNAWVDIYYDLSIEDEDFQNSYFFALKPEEVDKSKHFPINTMFDSTKYRKATQDFSDDQIEKIDKVQEKFKEIMIPTQTLETDEKGKVAIVFERINRAGTELDTYQLLTAWSWSEDFDFKDEFEKLSNELEPFGFDDLIDNKDLQLKCCCAVIKKEATPSAIMKLNGEDIRNNFNKVKNGIKSSIDFLNNELLIPSLSAMPYPSMIIPLTLFFSTDRITGQPYTDNQRKQLIKWFWRSNFSRRYSSSVDTKHRHDFTEFEKLKKDPNYQINDIPVKINDDFFTENQFNISSVNTKIFILMLAQKLPKSFISGANVNLKEVLKQVNSREFHHIFPKKFLEEFQIPREKIQQLANFCFLNNQDNQKIKAKDPKIYKDDIQDLENVMAHALCPPNALDLSYDQFIKERVEILKIFADDLIN</sequence>
<name>V7IEC8_EIKCO</name>
<proteinExistence type="predicted"/>
<dbReference type="AlphaFoldDB" id="V7IEC8"/>
<organism evidence="2 3">
    <name type="scientific">Eikenella corrodens CC92I</name>
    <dbReference type="NCBI Taxonomy" id="1073362"/>
    <lineage>
        <taxon>Bacteria</taxon>
        <taxon>Pseudomonadati</taxon>
        <taxon>Pseudomonadota</taxon>
        <taxon>Betaproteobacteria</taxon>
        <taxon>Neisseriales</taxon>
        <taxon>Neisseriaceae</taxon>
        <taxon>Eikenella</taxon>
    </lineage>
</organism>
<dbReference type="Proteomes" id="UP000018554">
    <property type="component" value="Unassembled WGS sequence"/>
</dbReference>
<accession>V7IEC8</accession>
<keyword evidence="3" id="KW-1185">Reference proteome</keyword>
<protein>
    <recommendedName>
        <fullName evidence="1">GmrSD restriction endonucleases N-terminal domain-containing protein</fullName>
    </recommendedName>
</protein>
<dbReference type="PANTHER" id="PTHR37292:SF2">
    <property type="entry name" value="DUF262 DOMAIN-CONTAINING PROTEIN"/>
    <property type="match status" value="1"/>
</dbReference>
<dbReference type="RefSeq" id="WP_023886372.1">
    <property type="nucleotide sequence ID" value="NZ_KI635562.1"/>
</dbReference>
<comment type="caution">
    <text evidence="2">The sequence shown here is derived from an EMBL/GenBank/DDBJ whole genome shotgun (WGS) entry which is preliminary data.</text>
</comment>